<keyword evidence="7" id="KW-1185">Reference proteome</keyword>
<feature type="domain" description="GntR C-terminal" evidence="5">
    <location>
        <begin position="87"/>
        <end position="210"/>
    </location>
</feature>
<dbReference type="PANTHER" id="PTHR43537:SF39">
    <property type="entry name" value="HTH-TYPE TRANSCRIPTIONAL REGULATOR MCBR"/>
    <property type="match status" value="1"/>
</dbReference>
<dbReference type="Proteomes" id="UP001460888">
    <property type="component" value="Unassembled WGS sequence"/>
</dbReference>
<dbReference type="EMBL" id="APND01000004">
    <property type="protein sequence ID" value="MES1930244.1"/>
    <property type="molecule type" value="Genomic_DNA"/>
</dbReference>
<dbReference type="InterPro" id="IPR036388">
    <property type="entry name" value="WH-like_DNA-bd_sf"/>
</dbReference>
<sequence>MSGVPAFSKVAKENLSDLAYQQMRRALMRSELAPGEILRLRPLSRHLGISITPIREALIRMVSENALRLDSRGSAVVPMLAPDELKEIQKLRIALEGGAAECAAALITEQELHELSDIQDEIKRCHAEHDFGQALILNEEFHFGLVRASRQPITYQILETLWMRCGPILSHLYDEGDLPWETHPHDTALEGLRDRDGAKARAAMERDIVEGGRRLNEFVENYSD</sequence>
<dbReference type="InterPro" id="IPR008920">
    <property type="entry name" value="TF_FadR/GntR_C"/>
</dbReference>
<name>A0ABV2B2X7_9GAMM</name>
<dbReference type="Pfam" id="PF00392">
    <property type="entry name" value="GntR"/>
    <property type="match status" value="1"/>
</dbReference>
<feature type="domain" description="HTH gntR-type" evidence="4">
    <location>
        <begin position="19"/>
        <end position="77"/>
    </location>
</feature>
<dbReference type="Pfam" id="PF07729">
    <property type="entry name" value="FCD"/>
    <property type="match status" value="1"/>
</dbReference>
<protein>
    <submittedName>
        <fullName evidence="6">GntR family transcriptional regulator</fullName>
    </submittedName>
</protein>
<dbReference type="RefSeq" id="WP_353112269.1">
    <property type="nucleotide sequence ID" value="NZ_APND01000004.1"/>
</dbReference>
<dbReference type="SUPFAM" id="SSF46785">
    <property type="entry name" value="Winged helix' DNA-binding domain"/>
    <property type="match status" value="1"/>
</dbReference>
<organism evidence="6 7">
    <name type="scientific">Salinisphaera dokdonensis CL-ES53</name>
    <dbReference type="NCBI Taxonomy" id="1304272"/>
    <lineage>
        <taxon>Bacteria</taxon>
        <taxon>Pseudomonadati</taxon>
        <taxon>Pseudomonadota</taxon>
        <taxon>Gammaproteobacteria</taxon>
        <taxon>Salinisphaerales</taxon>
        <taxon>Salinisphaeraceae</taxon>
        <taxon>Salinisphaera</taxon>
    </lineage>
</organism>
<evidence type="ECO:0000259" key="5">
    <source>
        <dbReference type="SMART" id="SM00895"/>
    </source>
</evidence>
<dbReference type="InterPro" id="IPR000524">
    <property type="entry name" value="Tscrpt_reg_HTH_GntR"/>
</dbReference>
<evidence type="ECO:0000256" key="3">
    <source>
        <dbReference type="ARBA" id="ARBA00023163"/>
    </source>
</evidence>
<dbReference type="PANTHER" id="PTHR43537">
    <property type="entry name" value="TRANSCRIPTIONAL REGULATOR, GNTR FAMILY"/>
    <property type="match status" value="1"/>
</dbReference>
<evidence type="ECO:0000256" key="1">
    <source>
        <dbReference type="ARBA" id="ARBA00023015"/>
    </source>
</evidence>
<dbReference type="Gene3D" id="1.20.120.530">
    <property type="entry name" value="GntR ligand-binding domain-like"/>
    <property type="match status" value="1"/>
</dbReference>
<dbReference type="SUPFAM" id="SSF48008">
    <property type="entry name" value="GntR ligand-binding domain-like"/>
    <property type="match status" value="1"/>
</dbReference>
<keyword evidence="1" id="KW-0805">Transcription regulation</keyword>
<reference evidence="6 7" key="1">
    <citation type="submission" date="2013-03" db="EMBL/GenBank/DDBJ databases">
        <title>Salinisphaera dokdonensis CL-ES53 Genome Sequencing.</title>
        <authorList>
            <person name="Li C."/>
            <person name="Lai Q."/>
            <person name="Shao Z."/>
        </authorList>
    </citation>
    <scope>NUCLEOTIDE SEQUENCE [LARGE SCALE GENOMIC DNA]</scope>
    <source>
        <strain evidence="6 7">CL-ES53</strain>
    </source>
</reference>
<evidence type="ECO:0000259" key="4">
    <source>
        <dbReference type="SMART" id="SM00345"/>
    </source>
</evidence>
<evidence type="ECO:0000256" key="2">
    <source>
        <dbReference type="ARBA" id="ARBA00023125"/>
    </source>
</evidence>
<dbReference type="SMART" id="SM00895">
    <property type="entry name" value="FCD"/>
    <property type="match status" value="1"/>
</dbReference>
<dbReference type="InterPro" id="IPR036390">
    <property type="entry name" value="WH_DNA-bd_sf"/>
</dbReference>
<keyword evidence="3" id="KW-0804">Transcription</keyword>
<dbReference type="SMART" id="SM00345">
    <property type="entry name" value="HTH_GNTR"/>
    <property type="match status" value="1"/>
</dbReference>
<evidence type="ECO:0000313" key="6">
    <source>
        <dbReference type="EMBL" id="MES1930244.1"/>
    </source>
</evidence>
<accession>A0ABV2B2X7</accession>
<dbReference type="InterPro" id="IPR011711">
    <property type="entry name" value="GntR_C"/>
</dbReference>
<keyword evidence="2" id="KW-0238">DNA-binding</keyword>
<gene>
    <name evidence="6" type="ORF">SADO_13353</name>
</gene>
<dbReference type="Gene3D" id="1.10.10.10">
    <property type="entry name" value="Winged helix-like DNA-binding domain superfamily/Winged helix DNA-binding domain"/>
    <property type="match status" value="1"/>
</dbReference>
<comment type="caution">
    <text evidence="6">The sequence shown here is derived from an EMBL/GenBank/DDBJ whole genome shotgun (WGS) entry which is preliminary data.</text>
</comment>
<evidence type="ECO:0000313" key="7">
    <source>
        <dbReference type="Proteomes" id="UP001460888"/>
    </source>
</evidence>
<proteinExistence type="predicted"/>